<dbReference type="SUPFAM" id="SSF56112">
    <property type="entry name" value="Protein kinase-like (PK-like)"/>
    <property type="match status" value="1"/>
</dbReference>
<evidence type="ECO:0000256" key="2">
    <source>
        <dbReference type="SAM" id="Phobius"/>
    </source>
</evidence>
<keyword evidence="2" id="KW-0472">Membrane</keyword>
<feature type="compositionally biased region" description="Low complexity" evidence="1">
    <location>
        <begin position="325"/>
        <end position="343"/>
    </location>
</feature>
<evidence type="ECO:0000313" key="5">
    <source>
        <dbReference type="Proteomes" id="UP000567795"/>
    </source>
</evidence>
<evidence type="ECO:0000259" key="3">
    <source>
        <dbReference type="PROSITE" id="PS50011"/>
    </source>
</evidence>
<dbReference type="PROSITE" id="PS50011">
    <property type="entry name" value="PROTEIN_KINASE_DOM"/>
    <property type="match status" value="1"/>
</dbReference>
<keyword evidence="2" id="KW-0812">Transmembrane</keyword>
<evidence type="ECO:0000313" key="4">
    <source>
        <dbReference type="EMBL" id="NYI05970.1"/>
    </source>
</evidence>
<dbReference type="InterPro" id="IPR000719">
    <property type="entry name" value="Prot_kinase_dom"/>
</dbReference>
<feature type="transmembrane region" description="Helical" evidence="2">
    <location>
        <begin position="351"/>
        <end position="374"/>
    </location>
</feature>
<dbReference type="GO" id="GO:0005524">
    <property type="term" value="F:ATP binding"/>
    <property type="evidence" value="ECO:0007669"/>
    <property type="project" value="InterPro"/>
</dbReference>
<comment type="caution">
    <text evidence="4">The sequence shown here is derived from an EMBL/GenBank/DDBJ whole genome shotgun (WGS) entry which is preliminary data.</text>
</comment>
<dbReference type="Gene3D" id="1.10.510.10">
    <property type="entry name" value="Transferase(Phosphotransferase) domain 1"/>
    <property type="match status" value="1"/>
</dbReference>
<dbReference type="RefSeq" id="WP_179814617.1">
    <property type="nucleotide sequence ID" value="NZ_JACBZD010000001.1"/>
</dbReference>
<dbReference type="SMART" id="SM00220">
    <property type="entry name" value="S_TKc"/>
    <property type="match status" value="1"/>
</dbReference>
<accession>A0A852ZXJ9</accession>
<feature type="domain" description="Protein kinase" evidence="3">
    <location>
        <begin position="1"/>
        <end position="297"/>
    </location>
</feature>
<dbReference type="EMBL" id="JACBZD010000001">
    <property type="protein sequence ID" value="NYI05970.1"/>
    <property type="molecule type" value="Genomic_DNA"/>
</dbReference>
<dbReference type="Proteomes" id="UP000567795">
    <property type="component" value="Unassembled WGS sequence"/>
</dbReference>
<evidence type="ECO:0000256" key="1">
    <source>
        <dbReference type="SAM" id="MobiDB-lite"/>
    </source>
</evidence>
<reference evidence="4 5" key="1">
    <citation type="submission" date="2020-07" db="EMBL/GenBank/DDBJ databases">
        <title>Sequencing the genomes of 1000 actinobacteria strains.</title>
        <authorList>
            <person name="Klenk H.-P."/>
        </authorList>
    </citation>
    <scope>NUCLEOTIDE SEQUENCE [LARGE SCALE GENOMIC DNA]</scope>
    <source>
        <strain evidence="4 5">DSM 42178</strain>
    </source>
</reference>
<dbReference type="InterPro" id="IPR011009">
    <property type="entry name" value="Kinase-like_dom_sf"/>
</dbReference>
<name>A0A852ZXJ9_9ACTN</name>
<keyword evidence="5" id="KW-1185">Reference proteome</keyword>
<proteinExistence type="predicted"/>
<sequence>MPPRTPGRPGSPDGHPGTDPRLLAGRYLLQPSPDDPLPPGVHAALDTHSGTAVLAERITPPVPGGNGGPVPRPAERAAALRHAADRARATAEALPDHPRLVQVYQVVVEHDRLWVITERPPAWPLSRILAEAGQLSPARAVEIAADVADALDAVHRAGRPHLALTPDTVLICEDGRAMLTGTVSGAARRALAGRALDGGGPAGRPLGAATDLRDLGVLLHHCAVGHPPAATPTPLPPLADALGPVLRRLLATDPTAPPARAAEIRETLRDLAARATEPRPGVHPGLPVAAATVDTTLAAPPPAHHSSRHRRRGAGAPAVVEVAEAAPGRAAGRAPAEPSTAPGGRRRGPRFLGMALLVVVLLLMVAAVVVIVVLNPGAEAGGAAG</sequence>
<feature type="region of interest" description="Disordered" evidence="1">
    <location>
        <begin position="325"/>
        <end position="347"/>
    </location>
</feature>
<organism evidence="4 5">
    <name type="scientific">Allostreptomyces psammosilenae</name>
    <dbReference type="NCBI Taxonomy" id="1892865"/>
    <lineage>
        <taxon>Bacteria</taxon>
        <taxon>Bacillati</taxon>
        <taxon>Actinomycetota</taxon>
        <taxon>Actinomycetes</taxon>
        <taxon>Kitasatosporales</taxon>
        <taxon>Streptomycetaceae</taxon>
        <taxon>Allostreptomyces</taxon>
    </lineage>
</organism>
<gene>
    <name evidence="4" type="ORF">FHU37_002913</name>
</gene>
<dbReference type="AlphaFoldDB" id="A0A852ZXJ9"/>
<keyword evidence="2" id="KW-1133">Transmembrane helix</keyword>
<feature type="region of interest" description="Disordered" evidence="1">
    <location>
        <begin position="1"/>
        <end position="40"/>
    </location>
</feature>
<feature type="region of interest" description="Disordered" evidence="1">
    <location>
        <begin position="298"/>
        <end position="317"/>
    </location>
</feature>
<protein>
    <recommendedName>
        <fullName evidence="3">Protein kinase domain-containing protein</fullName>
    </recommendedName>
</protein>
<dbReference type="GO" id="GO:0004672">
    <property type="term" value="F:protein kinase activity"/>
    <property type="evidence" value="ECO:0007669"/>
    <property type="project" value="InterPro"/>
</dbReference>